<evidence type="ECO:0000256" key="2">
    <source>
        <dbReference type="ARBA" id="ARBA00004496"/>
    </source>
</evidence>
<dbReference type="InterPro" id="IPR002048">
    <property type="entry name" value="EF_hand_dom"/>
</dbReference>
<keyword evidence="7" id="KW-0963">Cytoplasm</keyword>
<evidence type="ECO:0000256" key="3">
    <source>
        <dbReference type="ARBA" id="ARBA00004510"/>
    </source>
</evidence>
<keyword evidence="24" id="KW-1185">Reference proteome</keyword>
<dbReference type="InterPro" id="IPR001810">
    <property type="entry name" value="F-box_dom"/>
</dbReference>
<dbReference type="Ensembl" id="ENSPPYT00000037031.1">
    <property type="protein sequence ID" value="ENSPPYP00000035281.1"/>
    <property type="gene ID" value="ENSPPYG00000005004.3"/>
</dbReference>
<dbReference type="GO" id="GO:0004860">
    <property type="term" value="F:protein kinase inhibitor activity"/>
    <property type="evidence" value="ECO:0007669"/>
    <property type="project" value="UniProtKB-KW"/>
</dbReference>
<dbReference type="GO" id="GO:0005509">
    <property type="term" value="F:calcium ion binding"/>
    <property type="evidence" value="ECO:0007669"/>
    <property type="project" value="InterPro"/>
</dbReference>
<keyword evidence="15" id="KW-0966">Cell projection</keyword>
<evidence type="ECO:0000313" key="24">
    <source>
        <dbReference type="Proteomes" id="UP000001595"/>
    </source>
</evidence>
<dbReference type="AlphaFoldDB" id="A0A8I5TGS3"/>
<protein>
    <recommendedName>
        <fullName evidence="18">Calcineurin B homologous protein 3</fullName>
    </recommendedName>
    <alternativeName>
        <fullName evidence="19">Tescalcin</fullName>
    </alternativeName>
</protein>
<dbReference type="GeneTree" id="ENSGT00390000005653"/>
<evidence type="ECO:0000256" key="17">
    <source>
        <dbReference type="ARBA" id="ARBA00038164"/>
    </source>
</evidence>
<dbReference type="GO" id="GO:0019221">
    <property type="term" value="P:cytokine-mediated signaling pathway"/>
    <property type="evidence" value="ECO:0007669"/>
    <property type="project" value="Ensembl"/>
</dbReference>
<keyword evidence="16" id="KW-0449">Lipoprotein</keyword>
<dbReference type="PANTHER" id="PTHR31350">
    <property type="entry name" value="SI:DKEY-261L7.2"/>
    <property type="match status" value="1"/>
</dbReference>
<dbReference type="GO" id="GO:0070371">
    <property type="term" value="P:ERK1 and ERK2 cascade"/>
    <property type="evidence" value="ECO:0007669"/>
    <property type="project" value="Ensembl"/>
</dbReference>
<dbReference type="Gene3D" id="1.20.1280.50">
    <property type="match status" value="1"/>
</dbReference>
<accession>A0A8I5TGS3</accession>
<reference evidence="23" key="2">
    <citation type="submission" date="2025-08" db="UniProtKB">
        <authorList>
            <consortium name="Ensembl"/>
        </authorList>
    </citation>
    <scope>IDENTIFICATION</scope>
</reference>
<gene>
    <name evidence="23" type="primary">TESC</name>
</gene>
<proteinExistence type="inferred from homology"/>
<dbReference type="FunFam" id="1.10.238.10:FF:000205">
    <property type="entry name" value="calcineurin B homologous protein 3"/>
    <property type="match status" value="1"/>
</dbReference>
<dbReference type="GO" id="GO:0061484">
    <property type="term" value="P:hematopoietic stem cell homeostasis"/>
    <property type="evidence" value="ECO:0007669"/>
    <property type="project" value="Ensembl"/>
</dbReference>
<evidence type="ECO:0000256" key="16">
    <source>
        <dbReference type="ARBA" id="ARBA00023288"/>
    </source>
</evidence>
<keyword evidence="10" id="KW-0221">Differentiation</keyword>
<dbReference type="PROSITE" id="PS00018">
    <property type="entry name" value="EF_HAND_1"/>
    <property type="match status" value="1"/>
</dbReference>
<dbReference type="Gene3D" id="1.10.238.10">
    <property type="entry name" value="EF-hand"/>
    <property type="match status" value="1"/>
</dbReference>
<dbReference type="NCBIfam" id="TIGR02097">
    <property type="entry name" value="yccV"/>
    <property type="match status" value="1"/>
</dbReference>
<keyword evidence="11" id="KW-0106">Calcium</keyword>
<evidence type="ECO:0000256" key="1">
    <source>
        <dbReference type="ARBA" id="ARBA00004123"/>
    </source>
</evidence>
<evidence type="ECO:0000256" key="15">
    <source>
        <dbReference type="ARBA" id="ARBA00023273"/>
    </source>
</evidence>
<keyword evidence="12" id="KW-0649">Protein kinase inhibitor</keyword>
<dbReference type="Pfam" id="PF13369">
    <property type="entry name" value="Transglut_core2"/>
    <property type="match status" value="1"/>
</dbReference>
<comment type="subunit">
    <text evidence="21">Monomer. Homodimer; disulfide-linked. Interacts with SLC9A1/NHE1; the interaction enables an optimal Na(+)/H(+) exchange activity.</text>
</comment>
<evidence type="ECO:0000256" key="12">
    <source>
        <dbReference type="ARBA" id="ARBA00023013"/>
    </source>
</evidence>
<evidence type="ECO:0000256" key="9">
    <source>
        <dbReference type="ARBA" id="ARBA00022723"/>
    </source>
</evidence>
<keyword evidence="6" id="KW-1003">Cell membrane</keyword>
<dbReference type="GO" id="GO:0006915">
    <property type="term" value="P:apoptotic process"/>
    <property type="evidence" value="ECO:0007669"/>
    <property type="project" value="Ensembl"/>
</dbReference>
<sequence>MAAAAVDSAMEVVPALAEEAAPEVAGLSCLVNLPGEVLEYILCCGSLTAADIGRVSSTCRRLRELCQSSGKVWKEQFRVRWPSLMKHYSPTDYVNWLEEYKVRQKAGLEARKIVASFSKRFFSEHVPCNGFSDIENLEGPEIFFEDELVCILNMEGRKALTWKYYAKKILYYLRQQKILNNLKAFLQQPDDYESYLEGAVYIDQYCNPLSDISLKDIQAQIDSIVELVCKTLRGINSRHPSLAFKAGESSMIMEIELQSQVLDAMNYVLYDQLKFKGNRMDYYNALNLYMHQVLIRRTGIPISMSLLYLTIARQLGVPLEPVNFPSHFLLRWCQGAEGATLDIFDYIYIDAFGKGKQLTVKECEYLIGQHVTAALYGVVNVKKVLQRMVGNLLSLGKREGIDQSYQLLRDSLDLYLAMYPDQVQLLLLQARLYFHLGIWPEKVLDILQHIQTLDPGQHGAVGYLVQHTLEHIERKKEEVGVEVKLRSDEKHRDVCYSIGLIMKHKRYGYNCVIYGWDPTCMMGHEWIRNMNVHSLPHGHHQPFYNVLVEDGSCRYAAQVSSDQIEQLHRRFKQLSGDQPTIRKENFNNVPDLELNPIRSKIVRAFFDNRNLRKGPSGLADEINFEDFLTIMSYFRPIDTTMDEEQVELSRKEKLRFLFHMYDSDSDGRITLEEYRNVVEELLSGNPHIEKESARSIADGAMMEAASVCMGQMEPDQVYEGITFEDFLKIWQGIDIETKMHVRFLNMETMALCH</sequence>
<keyword evidence="13" id="KW-0472">Membrane</keyword>
<dbReference type="SMART" id="SM00054">
    <property type="entry name" value="EFh"/>
    <property type="match status" value="1"/>
</dbReference>
<comment type="similarity">
    <text evidence="17">Belongs to the calcineurin regulatory subunit family. CHP subfamily.</text>
</comment>
<reference evidence="23" key="3">
    <citation type="submission" date="2025-09" db="UniProtKB">
        <authorList>
            <consortium name="Ensembl"/>
        </authorList>
    </citation>
    <scope>IDENTIFICATION</scope>
</reference>
<dbReference type="InterPro" id="IPR036623">
    <property type="entry name" value="Hemimethylated_DNA-bd_sf"/>
</dbReference>
<dbReference type="InterPro" id="IPR018247">
    <property type="entry name" value="EF_Hand_1_Ca_BS"/>
</dbReference>
<dbReference type="InterPro" id="IPR011722">
    <property type="entry name" value="Hemimethylated_DNA-bd_dom"/>
</dbReference>
<evidence type="ECO:0000256" key="7">
    <source>
        <dbReference type="ARBA" id="ARBA00022490"/>
    </source>
</evidence>
<keyword evidence="14" id="KW-0539">Nucleus</keyword>
<evidence type="ECO:0000256" key="10">
    <source>
        <dbReference type="ARBA" id="ARBA00022782"/>
    </source>
</evidence>
<dbReference type="CDD" id="cd22096">
    <property type="entry name" value="F-box_FBXO21"/>
    <property type="match status" value="1"/>
</dbReference>
<evidence type="ECO:0000256" key="5">
    <source>
        <dbReference type="ARBA" id="ARBA00004635"/>
    </source>
</evidence>
<evidence type="ECO:0000256" key="6">
    <source>
        <dbReference type="ARBA" id="ARBA00022475"/>
    </source>
</evidence>
<dbReference type="Pfam" id="PF12937">
    <property type="entry name" value="F-box-like"/>
    <property type="match status" value="1"/>
</dbReference>
<evidence type="ECO:0000256" key="19">
    <source>
        <dbReference type="ARBA" id="ARBA00042981"/>
    </source>
</evidence>
<dbReference type="SUPFAM" id="SSF81383">
    <property type="entry name" value="F-box domain"/>
    <property type="match status" value="1"/>
</dbReference>
<dbReference type="Pfam" id="PF08755">
    <property type="entry name" value="YccV-like"/>
    <property type="match status" value="1"/>
</dbReference>
<keyword evidence="8" id="KW-0519">Myristate</keyword>
<dbReference type="GO" id="GO:0003677">
    <property type="term" value="F:DNA binding"/>
    <property type="evidence" value="ECO:0007669"/>
    <property type="project" value="InterPro"/>
</dbReference>
<dbReference type="Proteomes" id="UP000001595">
    <property type="component" value="Chromosome 12"/>
</dbReference>
<dbReference type="SUPFAM" id="SSF47473">
    <property type="entry name" value="EF-hand"/>
    <property type="match status" value="1"/>
</dbReference>
<evidence type="ECO:0000256" key="13">
    <source>
        <dbReference type="ARBA" id="ARBA00023136"/>
    </source>
</evidence>
<evidence type="ECO:0000256" key="18">
    <source>
        <dbReference type="ARBA" id="ARBA00041032"/>
    </source>
</evidence>
<dbReference type="GO" id="GO:0060218">
    <property type="term" value="P:hematopoietic stem cell differentiation"/>
    <property type="evidence" value="ECO:0007669"/>
    <property type="project" value="Ensembl"/>
</dbReference>
<dbReference type="SMART" id="SM00992">
    <property type="entry name" value="YccV-like"/>
    <property type="match status" value="1"/>
</dbReference>
<evidence type="ECO:0000256" key="14">
    <source>
        <dbReference type="ARBA" id="ARBA00023242"/>
    </source>
</evidence>
<dbReference type="InterPro" id="IPR036047">
    <property type="entry name" value="F-box-like_dom_sf"/>
</dbReference>
<evidence type="ECO:0000256" key="11">
    <source>
        <dbReference type="ARBA" id="ARBA00022837"/>
    </source>
</evidence>
<evidence type="ECO:0000256" key="20">
    <source>
        <dbReference type="ARBA" id="ARBA00057447"/>
    </source>
</evidence>
<dbReference type="InterPro" id="IPR032698">
    <property type="entry name" value="SirB1_N"/>
</dbReference>
<organism evidence="23 24">
    <name type="scientific">Pongo abelii</name>
    <name type="common">Sumatran orangutan</name>
    <name type="synonym">Pongo pygmaeus abelii</name>
    <dbReference type="NCBI Taxonomy" id="9601"/>
    <lineage>
        <taxon>Eukaryota</taxon>
        <taxon>Metazoa</taxon>
        <taxon>Chordata</taxon>
        <taxon>Craniata</taxon>
        <taxon>Vertebrata</taxon>
        <taxon>Euteleostomi</taxon>
        <taxon>Mammalia</taxon>
        <taxon>Eutheria</taxon>
        <taxon>Euarchontoglires</taxon>
        <taxon>Primates</taxon>
        <taxon>Haplorrhini</taxon>
        <taxon>Catarrhini</taxon>
        <taxon>Hominidae</taxon>
        <taxon>Pongo</taxon>
    </lineage>
</organism>
<evidence type="ECO:0000259" key="22">
    <source>
        <dbReference type="PROSITE" id="PS50222"/>
    </source>
</evidence>
<dbReference type="InterPro" id="IPR011992">
    <property type="entry name" value="EF-hand-dom_pair"/>
</dbReference>
<reference evidence="23 24" key="1">
    <citation type="submission" date="2008-02" db="EMBL/GenBank/DDBJ databases">
        <title>A 6x draft sequence assembly of the Pongo pygmaeus abelii genome.</title>
        <authorList>
            <person name="Wilson R.K."/>
            <person name="Mardis E."/>
        </authorList>
    </citation>
    <scope>NUCLEOTIDE SEQUENCE [LARGE SCALE GENOMIC DNA]</scope>
</reference>
<dbReference type="GO" id="GO:0030027">
    <property type="term" value="C:lamellipodium"/>
    <property type="evidence" value="ECO:0007669"/>
    <property type="project" value="UniProtKB-SubCell"/>
</dbReference>
<comment type="subcellular location">
    <subcellularLocation>
        <location evidence="3">Cell projection</location>
        <location evidence="3">Lamellipodium</location>
    </subcellularLocation>
    <subcellularLocation>
        <location evidence="4">Cell projection</location>
        <location evidence="4">Ruffle membrane</location>
    </subcellularLocation>
    <subcellularLocation>
        <location evidence="2">Cytoplasm</location>
    </subcellularLocation>
    <subcellularLocation>
        <location evidence="5">Membrane</location>
        <topology evidence="5">Lipid-anchor</topology>
    </subcellularLocation>
    <subcellularLocation>
        <location evidence="1">Nucleus</location>
    </subcellularLocation>
</comment>
<evidence type="ECO:0000256" key="21">
    <source>
        <dbReference type="ARBA" id="ARBA00065843"/>
    </source>
</evidence>
<dbReference type="SUPFAM" id="SSF141255">
    <property type="entry name" value="YccV-like"/>
    <property type="match status" value="1"/>
</dbReference>
<dbReference type="GO" id="GO:0005634">
    <property type="term" value="C:nucleus"/>
    <property type="evidence" value="ECO:0007669"/>
    <property type="project" value="UniProtKB-SubCell"/>
</dbReference>
<comment type="function">
    <text evidence="20">Functions as an integral cofactor in cell pH regulation by controlling plasma membrane-type Na(+)/H(+) exchange activity. Promotes the maturation, transport, cell surface stability and exchange activity of SLC9A1/NHE1 at the plasma membrane. Promotes the induction of hematopoietic stem cell differentiation toward megakaryocytic lineage. Essential for the coupling of ERK cascade activation with the expression of ETS family genes in megakaryocytic differentiation. Also involved in granulocytic differentiation in a ERK-dependent manner. Inhibits the phosphatase activity of calcineurin.</text>
</comment>
<evidence type="ECO:0000313" key="23">
    <source>
        <dbReference type="Ensembl" id="ENSPPYP00000035281.1"/>
    </source>
</evidence>
<name>A0A8I5TGS3_PONAB</name>
<feature type="domain" description="EF-hand" evidence="22">
    <location>
        <begin position="649"/>
        <end position="684"/>
    </location>
</feature>
<keyword evidence="9" id="KW-0479">Metal-binding</keyword>
<dbReference type="GO" id="GO:0032587">
    <property type="term" value="C:ruffle membrane"/>
    <property type="evidence" value="ECO:0007669"/>
    <property type="project" value="UniProtKB-SubCell"/>
</dbReference>
<dbReference type="PANTHER" id="PTHR31350:SF21">
    <property type="entry name" value="F-BOX ONLY PROTEIN 21"/>
    <property type="match status" value="1"/>
</dbReference>
<dbReference type="GO" id="GO:0005737">
    <property type="term" value="C:cytoplasm"/>
    <property type="evidence" value="ECO:0007669"/>
    <property type="project" value="UniProtKB-SubCell"/>
</dbReference>
<dbReference type="PROSITE" id="PS50222">
    <property type="entry name" value="EF_HAND_2"/>
    <property type="match status" value="1"/>
</dbReference>
<evidence type="ECO:0000256" key="8">
    <source>
        <dbReference type="ARBA" id="ARBA00022707"/>
    </source>
</evidence>
<evidence type="ECO:0000256" key="4">
    <source>
        <dbReference type="ARBA" id="ARBA00004632"/>
    </source>
</evidence>